<dbReference type="RefSeq" id="WP_194865640.1">
    <property type="nucleotide sequence ID" value="NZ_ARXX01000044.1"/>
</dbReference>
<dbReference type="Pfam" id="PF20613">
    <property type="entry name" value="HipA_2"/>
    <property type="match status" value="1"/>
</dbReference>
<evidence type="ECO:0000313" key="3">
    <source>
        <dbReference type="Proteomes" id="UP000662703"/>
    </source>
</evidence>
<keyword evidence="3" id="KW-1185">Reference proteome</keyword>
<dbReference type="Proteomes" id="UP000662703">
    <property type="component" value="Unassembled WGS sequence"/>
</dbReference>
<comment type="caution">
    <text evidence="2">The sequence shown here is derived from an EMBL/GenBank/DDBJ whole genome shotgun (WGS) entry which is preliminary data.</text>
</comment>
<reference evidence="2 3" key="1">
    <citation type="submission" date="2012-09" db="EMBL/GenBank/DDBJ databases">
        <title>Genome Sequence of alkane-degrading Bacterium Alcanivorax sp. 521-1.</title>
        <authorList>
            <person name="Lai Q."/>
            <person name="Shao Z."/>
        </authorList>
    </citation>
    <scope>NUCLEOTIDE SEQUENCE [LARGE SCALE GENOMIC DNA]</scope>
    <source>
        <strain evidence="2 3">521-1</strain>
    </source>
</reference>
<evidence type="ECO:0000259" key="1">
    <source>
        <dbReference type="Pfam" id="PF20613"/>
    </source>
</evidence>
<sequence>MDRVQIKEVIKPADQGFSRPFLCRGADDDFYYVKGRNTTPDSMYKEWICAHLATALALPIPEFRIVELDPELVEALPPDLAPIDSGPAFGSRKVPRALWLEPASVNQVPAALQRRVVAFDWWIRNTDRTVYNPNLLFDQESLVVFDHNNAFDTDFDPENFLANHIFKDEARNLFSDYIEREFFQECFERPLPIFDEAFDTAPPEWKWYDTDATVPGNFAPRPCKEALETCLNRSFWNMP</sequence>
<name>A0ABS0ATE8_9GAMM</name>
<dbReference type="EMBL" id="ARXX01000044">
    <property type="protein sequence ID" value="MBF5057407.1"/>
    <property type="molecule type" value="Genomic_DNA"/>
</dbReference>
<gene>
    <name evidence="2" type="ORF">Y5W_02701</name>
</gene>
<accession>A0ABS0ATE8</accession>
<protein>
    <recommendedName>
        <fullName evidence="1">HipA-like kinase domain-containing protein</fullName>
    </recommendedName>
</protein>
<evidence type="ECO:0000313" key="2">
    <source>
        <dbReference type="EMBL" id="MBF5057407.1"/>
    </source>
</evidence>
<feature type="domain" description="HipA-like kinase" evidence="1">
    <location>
        <begin position="6"/>
        <end position="237"/>
    </location>
</feature>
<proteinExistence type="predicted"/>
<organism evidence="2 3">
    <name type="scientific">Alloalcanivorax profundimaris</name>
    <dbReference type="NCBI Taxonomy" id="2735259"/>
    <lineage>
        <taxon>Bacteria</taxon>
        <taxon>Pseudomonadati</taxon>
        <taxon>Pseudomonadota</taxon>
        <taxon>Gammaproteobacteria</taxon>
        <taxon>Oceanospirillales</taxon>
        <taxon>Alcanivoracaceae</taxon>
        <taxon>Alloalcanivorax</taxon>
    </lineage>
</organism>
<dbReference type="InterPro" id="IPR046748">
    <property type="entry name" value="HipA_2"/>
</dbReference>